<evidence type="ECO:0000256" key="1">
    <source>
        <dbReference type="SAM" id="SignalP"/>
    </source>
</evidence>
<sequence length="72" mass="7567">MKKLGIVLAACLFMQSASVLVVCGRTFEVHPGSPENGVTVEVVNGYVRTIPAAVVKVVEQPSWGNLGDGALR</sequence>
<evidence type="ECO:0000313" key="2">
    <source>
        <dbReference type="EMBL" id="TET44935.1"/>
    </source>
</evidence>
<dbReference type="AlphaFoldDB" id="A0A523UR46"/>
<accession>A0A523UR46</accession>
<feature type="signal peptide" evidence="1">
    <location>
        <begin position="1"/>
        <end position="19"/>
    </location>
</feature>
<dbReference type="Proteomes" id="UP000315525">
    <property type="component" value="Unassembled WGS sequence"/>
</dbReference>
<protein>
    <submittedName>
        <fullName evidence="2">Uncharacterized protein</fullName>
    </submittedName>
</protein>
<reference evidence="2 3" key="1">
    <citation type="submission" date="2019-03" db="EMBL/GenBank/DDBJ databases">
        <title>Metabolic potential of uncultured bacteria and archaea associated with petroleum seepage in deep-sea sediments.</title>
        <authorList>
            <person name="Dong X."/>
            <person name="Hubert C."/>
        </authorList>
    </citation>
    <scope>NUCLEOTIDE SEQUENCE [LARGE SCALE GENOMIC DNA]</scope>
    <source>
        <strain evidence="2">E44_bin18</strain>
    </source>
</reference>
<comment type="caution">
    <text evidence="2">The sequence shown here is derived from an EMBL/GenBank/DDBJ whole genome shotgun (WGS) entry which is preliminary data.</text>
</comment>
<feature type="chain" id="PRO_5022224428" evidence="1">
    <location>
        <begin position="20"/>
        <end position="72"/>
    </location>
</feature>
<keyword evidence="1" id="KW-0732">Signal</keyword>
<evidence type="ECO:0000313" key="3">
    <source>
        <dbReference type="Proteomes" id="UP000315525"/>
    </source>
</evidence>
<gene>
    <name evidence="2" type="ORF">E3J62_09010</name>
</gene>
<name>A0A523UR46_UNCT6</name>
<organism evidence="2 3">
    <name type="scientific">candidate division TA06 bacterium</name>
    <dbReference type="NCBI Taxonomy" id="2250710"/>
    <lineage>
        <taxon>Bacteria</taxon>
        <taxon>Bacteria division TA06</taxon>
    </lineage>
</organism>
<proteinExistence type="predicted"/>
<dbReference type="EMBL" id="SOJN01000103">
    <property type="protein sequence ID" value="TET44935.1"/>
    <property type="molecule type" value="Genomic_DNA"/>
</dbReference>